<evidence type="ECO:0000313" key="1">
    <source>
        <dbReference type="EMBL" id="OPJ58166.1"/>
    </source>
</evidence>
<dbReference type="EMBL" id="MZGV01000062">
    <property type="protein sequence ID" value="OPJ58166.1"/>
    <property type="molecule type" value="Genomic_DNA"/>
</dbReference>
<protein>
    <submittedName>
        <fullName evidence="1">Uncharacterized protein</fullName>
    </submittedName>
</protein>
<dbReference type="AlphaFoldDB" id="A0A1V4IDZ4"/>
<name>A0A1V4IDZ4_9CLOT</name>
<keyword evidence="2" id="KW-1185">Reference proteome</keyword>
<proteinExistence type="predicted"/>
<comment type="caution">
    <text evidence="1">The sequence shown here is derived from an EMBL/GenBank/DDBJ whole genome shotgun (WGS) entry which is preliminary data.</text>
</comment>
<dbReference type="InterPro" id="IPR046313">
    <property type="entry name" value="DUF6465"/>
</dbReference>
<accession>A0A1V4IDZ4</accession>
<evidence type="ECO:0000313" key="2">
    <source>
        <dbReference type="Proteomes" id="UP000190080"/>
    </source>
</evidence>
<dbReference type="Proteomes" id="UP000190080">
    <property type="component" value="Unassembled WGS sequence"/>
</dbReference>
<reference evidence="1 2" key="1">
    <citation type="submission" date="2017-03" db="EMBL/GenBank/DDBJ databases">
        <title>Genome sequence of Clostridium oryzae DSM 28571.</title>
        <authorList>
            <person name="Poehlein A."/>
            <person name="Daniel R."/>
        </authorList>
    </citation>
    <scope>NUCLEOTIDE SEQUENCE [LARGE SCALE GENOMIC DNA]</scope>
    <source>
        <strain evidence="1 2">DSM 28571</strain>
    </source>
</reference>
<organism evidence="1 2">
    <name type="scientific">Clostridium oryzae</name>
    <dbReference type="NCBI Taxonomy" id="1450648"/>
    <lineage>
        <taxon>Bacteria</taxon>
        <taxon>Bacillati</taxon>
        <taxon>Bacillota</taxon>
        <taxon>Clostridia</taxon>
        <taxon>Eubacteriales</taxon>
        <taxon>Clostridiaceae</taxon>
        <taxon>Clostridium</taxon>
    </lineage>
</organism>
<dbReference type="Pfam" id="PF20069">
    <property type="entry name" value="DUF6465"/>
    <property type="match status" value="1"/>
</dbReference>
<gene>
    <name evidence="1" type="ORF">CLORY_37300</name>
</gene>
<sequence>MWGVKIMKNNLFIQFNSYEVSEDHIIKALKENWLAQGKRVKDMKNVSIYFKVEDKTAYCVINGKEHIDIAL</sequence>